<organism evidence="1 3">
    <name type="scientific">Saliniramus fredricksonii</name>
    <dbReference type="NCBI Taxonomy" id="1653334"/>
    <lineage>
        <taxon>Bacteria</taxon>
        <taxon>Pseudomonadati</taxon>
        <taxon>Pseudomonadota</taxon>
        <taxon>Alphaproteobacteria</taxon>
        <taxon>Hyphomicrobiales</taxon>
        <taxon>Salinarimonadaceae</taxon>
        <taxon>Saliniramus</taxon>
    </lineage>
</organism>
<accession>A0A0P8AAZ9</accession>
<dbReference type="EMBL" id="LJSX01000002">
    <property type="protein sequence ID" value="KPQ12371.1"/>
    <property type="molecule type" value="Genomic_DNA"/>
</dbReference>
<dbReference type="STRING" id="1653334.GA0071312_2209"/>
<evidence type="ECO:0000313" key="4">
    <source>
        <dbReference type="Proteomes" id="UP000182800"/>
    </source>
</evidence>
<reference evidence="1 3" key="1">
    <citation type="submission" date="2015-09" db="EMBL/GenBank/DDBJ databases">
        <title>Identification and resolution of microdiversity through metagenomic sequencing of parallel consortia.</title>
        <authorList>
            <person name="Nelson W.C."/>
            <person name="Romine M.F."/>
            <person name="Lindemann S.R."/>
        </authorList>
    </citation>
    <scope>NUCLEOTIDE SEQUENCE [LARGE SCALE GENOMIC DNA]</scope>
    <source>
        <strain evidence="1">HL-109</strain>
    </source>
</reference>
<dbReference type="EMBL" id="FMBM01000002">
    <property type="protein sequence ID" value="SCC81273.1"/>
    <property type="molecule type" value="Genomic_DNA"/>
</dbReference>
<protein>
    <submittedName>
        <fullName evidence="1">Uncharacterized protein</fullName>
    </submittedName>
</protein>
<evidence type="ECO:0000313" key="1">
    <source>
        <dbReference type="EMBL" id="KPQ12371.1"/>
    </source>
</evidence>
<proteinExistence type="predicted"/>
<sequence length="130" mass="14909">MSIPHHFKRITLHLARTKEHPTGSHLHGYDIVAPLDADGHIDIAEWRKHKELCRVHRFWGNEEDVGFLRHRPGGTGGATWVIDYDENRDDDDEPAYRLGDHVMQVGEYLSIRDDEGDMQTFQIVAVENAG</sequence>
<dbReference type="AlphaFoldDB" id="A0A0P8AAZ9"/>
<reference evidence="2 4" key="2">
    <citation type="submission" date="2016-08" db="EMBL/GenBank/DDBJ databases">
        <authorList>
            <person name="Varghese N."/>
            <person name="Submissions Spin"/>
        </authorList>
    </citation>
    <scope>NUCLEOTIDE SEQUENCE [LARGE SCALE GENOMIC DNA]</scope>
    <source>
        <strain evidence="2 4">HL-109</strain>
    </source>
</reference>
<evidence type="ECO:0000313" key="3">
    <source>
        <dbReference type="Proteomes" id="UP000050497"/>
    </source>
</evidence>
<gene>
    <name evidence="2" type="ORF">GA0071312_2209</name>
    <name evidence="1" type="ORF">HLUCCO17_02060</name>
</gene>
<dbReference type="Proteomes" id="UP000050497">
    <property type="component" value="Unassembled WGS sequence"/>
</dbReference>
<dbReference type="Proteomes" id="UP000182800">
    <property type="component" value="Unassembled WGS sequence"/>
</dbReference>
<name>A0A0P8AAZ9_9HYPH</name>
<evidence type="ECO:0000313" key="2">
    <source>
        <dbReference type="EMBL" id="SCC81273.1"/>
    </source>
</evidence>
<keyword evidence="4" id="KW-1185">Reference proteome</keyword>
<comment type="caution">
    <text evidence="1">The sequence shown here is derived from an EMBL/GenBank/DDBJ whole genome shotgun (WGS) entry which is preliminary data.</text>
</comment>
<dbReference type="RefSeq" id="WP_074446109.1">
    <property type="nucleotide sequence ID" value="NZ_FMBM01000002.1"/>
</dbReference>
<dbReference type="OrthoDB" id="9801741at2"/>